<evidence type="ECO:0000256" key="1">
    <source>
        <dbReference type="SAM" id="SignalP"/>
    </source>
</evidence>
<organism evidence="2 3">
    <name type="scientific">Coccomyxa subellipsoidea</name>
    <dbReference type="NCBI Taxonomy" id="248742"/>
    <lineage>
        <taxon>Eukaryota</taxon>
        <taxon>Viridiplantae</taxon>
        <taxon>Chlorophyta</taxon>
        <taxon>core chlorophytes</taxon>
        <taxon>Trebouxiophyceae</taxon>
        <taxon>Trebouxiophyceae incertae sedis</taxon>
        <taxon>Coccomyxaceae</taxon>
        <taxon>Coccomyxa</taxon>
    </lineage>
</organism>
<dbReference type="SUPFAM" id="SSF52266">
    <property type="entry name" value="SGNH hydrolase"/>
    <property type="match status" value="1"/>
</dbReference>
<dbReference type="InterPro" id="IPR036514">
    <property type="entry name" value="SGNH_hydro_sf"/>
</dbReference>
<keyword evidence="1" id="KW-0732">Signal</keyword>
<feature type="signal peptide" evidence="1">
    <location>
        <begin position="1"/>
        <end position="19"/>
    </location>
</feature>
<protein>
    <recommendedName>
        <fullName evidence="4">SGNH hydrolase-type esterase domain-containing protein</fullName>
    </recommendedName>
</protein>
<name>A0ABR2YM72_9CHLO</name>
<keyword evidence="3" id="KW-1185">Reference proteome</keyword>
<proteinExistence type="predicted"/>
<dbReference type="EMBL" id="JALJOT010000009">
    <property type="protein sequence ID" value="KAK9907706.1"/>
    <property type="molecule type" value="Genomic_DNA"/>
</dbReference>
<sequence>MFLCGYVALWGLGWGGALPQSWKRPTGVELKQGVCSYGDLPGYWNPVANRTVGNWTLLDLECQLEDRLGHHLRAAKNSQTLSSADVGILILGDSADRNLIFDMCIEAGQQVQPFNVNLTSVGPKTCNRGEEWGTYKDVVNCNTCRIPGLRVTKESIWGFYEGEPPEKRLGLPLERTQAGLELFKEEHGRYPDLVVLHSNYWDVAQIVMFREWDAPEWNYVNTLQTWLANADKVASFLKEKAEETGMMLAYRTVQYPQMEDVTASGAAKDHQIGQRFHVTYLNAAGRQLARKHDLFLVDIELMFQKFWSPLEFLSDNHHLNREANYQVLNVYLNLLRNKGRHMLKQQTTSRALRLS</sequence>
<dbReference type="Gene3D" id="3.40.50.1110">
    <property type="entry name" value="SGNH hydrolase"/>
    <property type="match status" value="1"/>
</dbReference>
<evidence type="ECO:0000313" key="2">
    <source>
        <dbReference type="EMBL" id="KAK9907706.1"/>
    </source>
</evidence>
<accession>A0ABR2YM72</accession>
<comment type="caution">
    <text evidence="2">The sequence shown here is derived from an EMBL/GenBank/DDBJ whole genome shotgun (WGS) entry which is preliminary data.</text>
</comment>
<dbReference type="Proteomes" id="UP001491310">
    <property type="component" value="Unassembled WGS sequence"/>
</dbReference>
<evidence type="ECO:0008006" key="4">
    <source>
        <dbReference type="Google" id="ProtNLM"/>
    </source>
</evidence>
<gene>
    <name evidence="2" type="ORF">WJX75_008525</name>
</gene>
<reference evidence="2 3" key="1">
    <citation type="journal article" date="2024" name="Nat. Commun.">
        <title>Phylogenomics reveals the evolutionary origins of lichenization in chlorophyte algae.</title>
        <authorList>
            <person name="Puginier C."/>
            <person name="Libourel C."/>
            <person name="Otte J."/>
            <person name="Skaloud P."/>
            <person name="Haon M."/>
            <person name="Grisel S."/>
            <person name="Petersen M."/>
            <person name="Berrin J.G."/>
            <person name="Delaux P.M."/>
            <person name="Dal Grande F."/>
            <person name="Keller J."/>
        </authorList>
    </citation>
    <scope>NUCLEOTIDE SEQUENCE [LARGE SCALE GENOMIC DNA]</scope>
    <source>
        <strain evidence="2 3">SAG 216-7</strain>
    </source>
</reference>
<evidence type="ECO:0000313" key="3">
    <source>
        <dbReference type="Proteomes" id="UP001491310"/>
    </source>
</evidence>
<feature type="chain" id="PRO_5045124932" description="SGNH hydrolase-type esterase domain-containing protein" evidence="1">
    <location>
        <begin position="20"/>
        <end position="355"/>
    </location>
</feature>